<feature type="region of interest" description="Disordered" evidence="1">
    <location>
        <begin position="316"/>
        <end position="343"/>
    </location>
</feature>
<keyword evidence="4" id="KW-1185">Reference proteome</keyword>
<proteinExistence type="predicted"/>
<reference evidence="3" key="2">
    <citation type="submission" date="2015-06" db="UniProtKB">
        <authorList>
            <consortium name="EnsemblPlants"/>
        </authorList>
    </citation>
    <scope>IDENTIFICATION</scope>
    <source>
        <strain evidence="3">DM1-3 516 R44</strain>
    </source>
</reference>
<reference evidence="4" key="1">
    <citation type="journal article" date="2011" name="Nature">
        <title>Genome sequence and analysis of the tuber crop potato.</title>
        <authorList>
            <consortium name="The Potato Genome Sequencing Consortium"/>
        </authorList>
    </citation>
    <scope>NUCLEOTIDE SEQUENCE [LARGE SCALE GENOMIC DNA]</scope>
    <source>
        <strain evidence="4">cv. DM1-3 516 R44</strain>
    </source>
</reference>
<dbReference type="EnsemblPlants" id="PGSC0003DMT400085350">
    <property type="protein sequence ID" value="PGSC0003DMT400085350"/>
    <property type="gene ID" value="PGSC0003DMG400034921"/>
</dbReference>
<dbReference type="Gramene" id="PGSC0003DMT400085350">
    <property type="protein sequence ID" value="PGSC0003DMT400085350"/>
    <property type="gene ID" value="PGSC0003DMG400034921"/>
</dbReference>
<evidence type="ECO:0000313" key="4">
    <source>
        <dbReference type="Proteomes" id="UP000011115"/>
    </source>
</evidence>
<feature type="region of interest" description="Disordered" evidence="1">
    <location>
        <begin position="438"/>
        <end position="485"/>
    </location>
</feature>
<evidence type="ECO:0000256" key="1">
    <source>
        <dbReference type="SAM" id="MobiDB-lite"/>
    </source>
</evidence>
<name>M1D9B6_SOLTU</name>
<feature type="region of interest" description="Disordered" evidence="1">
    <location>
        <begin position="1"/>
        <end position="99"/>
    </location>
</feature>
<organism evidence="3 4">
    <name type="scientific">Solanum tuberosum</name>
    <name type="common">Potato</name>
    <dbReference type="NCBI Taxonomy" id="4113"/>
    <lineage>
        <taxon>Eukaryota</taxon>
        <taxon>Viridiplantae</taxon>
        <taxon>Streptophyta</taxon>
        <taxon>Embryophyta</taxon>
        <taxon>Tracheophyta</taxon>
        <taxon>Spermatophyta</taxon>
        <taxon>Magnoliopsida</taxon>
        <taxon>eudicotyledons</taxon>
        <taxon>Gunneridae</taxon>
        <taxon>Pentapetalae</taxon>
        <taxon>asterids</taxon>
        <taxon>lamiids</taxon>
        <taxon>Solanales</taxon>
        <taxon>Solanaceae</taxon>
        <taxon>Solanoideae</taxon>
        <taxon>Solaneae</taxon>
        <taxon>Solanum</taxon>
    </lineage>
</organism>
<feature type="compositionally biased region" description="Polar residues" evidence="1">
    <location>
        <begin position="46"/>
        <end position="55"/>
    </location>
</feature>
<sequence length="485" mass="52548">MDRDFLYGQLYDPSSAPGTMGPRRKNVTKPAPVTASQSEGHGDSEASGSEVQINVSPEDHSPRATRSLGRRAILQDSPPQSEEGGSSSENGENSGCPTDTAAATLMNFAADTETTKRGQKDMASTWGPLNSIIVRGKSIDISEALINRMLYGPEYSAPVSVGLFEGKHHEVTSDATMEDQTSRERVLCWIAKHIAIDGENAGWVTTTPTLITKASLSFPAKHASGGYPVNAGRIIAIEMRDRALNERAALPFPCMIGKLCRGANIPLNSLVDRWGETFRLTQVSKIKDVANHLFGAKSAAIGTLAVIPHVPLEIPQASRDPEQGESSQSSTEAPPPPASASQTSGTFITIPMLFLEKLVADQPQTRTLVDPIVLRMPQMIETKDRFQATGSADTEEFRTQLAEMRTQIANLAEKPAQVPIPVMPESLMQILSQAPSTQTLDDLWGEPPTSKSGKRKHITGELDEETPTNPARKARRQEKRARRAL</sequence>
<dbReference type="Pfam" id="PF20167">
    <property type="entry name" value="Transposase_32"/>
    <property type="match status" value="1"/>
</dbReference>
<evidence type="ECO:0000259" key="2">
    <source>
        <dbReference type="Pfam" id="PF20167"/>
    </source>
</evidence>
<feature type="compositionally biased region" description="Basic residues" evidence="1">
    <location>
        <begin position="472"/>
        <end position="485"/>
    </location>
</feature>
<dbReference type="PaxDb" id="4113-PGSC0003DMT400085350"/>
<evidence type="ECO:0000313" key="3">
    <source>
        <dbReference type="EnsemblPlants" id="PGSC0003DMT400085350"/>
    </source>
</evidence>
<dbReference type="HOGENOM" id="CLU_021776_0_1_1"/>
<accession>M1D9B6</accession>
<dbReference type="InterPro" id="IPR046796">
    <property type="entry name" value="Transposase_32_dom"/>
</dbReference>
<protein>
    <recommendedName>
        <fullName evidence="2">Putative plant transposon protein domain-containing protein</fullName>
    </recommendedName>
</protein>
<dbReference type="InParanoid" id="M1D9B6"/>
<feature type="compositionally biased region" description="Low complexity" evidence="1">
    <location>
        <begin position="81"/>
        <end position="95"/>
    </location>
</feature>
<feature type="domain" description="Putative plant transposon protein" evidence="2">
    <location>
        <begin position="127"/>
        <end position="266"/>
    </location>
</feature>
<dbReference type="AlphaFoldDB" id="M1D9B6"/>
<dbReference type="Proteomes" id="UP000011115">
    <property type="component" value="Unassembled WGS sequence"/>
</dbReference>